<name>A0A0B2ABS5_9MICC</name>
<dbReference type="OrthoDB" id="4407386at2"/>
<keyword evidence="1" id="KW-1133">Transmembrane helix</keyword>
<dbReference type="AlphaFoldDB" id="A0A0B2ABS5"/>
<proteinExistence type="predicted"/>
<dbReference type="EMBL" id="JTDL01000145">
    <property type="protein sequence ID" value="KHL01035.1"/>
    <property type="molecule type" value="Genomic_DNA"/>
</dbReference>
<feature type="transmembrane region" description="Helical" evidence="1">
    <location>
        <begin position="53"/>
        <end position="76"/>
    </location>
</feature>
<organism evidence="2 3">
    <name type="scientific">Sinomonas humi</name>
    <dbReference type="NCBI Taxonomy" id="1338436"/>
    <lineage>
        <taxon>Bacteria</taxon>
        <taxon>Bacillati</taxon>
        <taxon>Actinomycetota</taxon>
        <taxon>Actinomycetes</taxon>
        <taxon>Micrococcales</taxon>
        <taxon>Micrococcaceae</taxon>
        <taxon>Sinomonas</taxon>
    </lineage>
</organism>
<sequence>MTRGVLLEFRKMHRLRTLPLLIVLVVAVAALSSASLFSRGAHATLNDSSARPWAALLLSYTMIAAMTSPILTAVLASRQTDIEHSGAGWTLSATAGHSPSRLCWAKLAALALLLLPATGVQSLLVLGAGTLAGITVRVDPAPWALYTALLYLVNVAFCALYIWLAARVENQLISVGVGMLGAFLAVFALLIPSELSRLIPWGYYAVISHAGQNGGEVTYVSPPYGWILGFFVLVGSAFTLATRHLDRAER</sequence>
<keyword evidence="1" id="KW-0812">Transmembrane</keyword>
<keyword evidence="3" id="KW-1185">Reference proteome</keyword>
<reference evidence="2 3" key="1">
    <citation type="submission" date="2014-09" db="EMBL/GenBank/DDBJ databases">
        <title>Genome sequence of Sinomonas sp. MUSC 117.</title>
        <authorList>
            <person name="Lee L.-H."/>
        </authorList>
    </citation>
    <scope>NUCLEOTIDE SEQUENCE [LARGE SCALE GENOMIC DNA]</scope>
    <source>
        <strain evidence="2 3">MUSC 117</strain>
    </source>
</reference>
<keyword evidence="1" id="KW-0472">Membrane</keyword>
<evidence type="ECO:0000313" key="3">
    <source>
        <dbReference type="Proteomes" id="UP000030982"/>
    </source>
</evidence>
<protein>
    <submittedName>
        <fullName evidence="2">ABC transporter</fullName>
    </submittedName>
</protein>
<feature type="transmembrane region" description="Helical" evidence="1">
    <location>
        <begin position="143"/>
        <end position="165"/>
    </location>
</feature>
<evidence type="ECO:0000313" key="2">
    <source>
        <dbReference type="EMBL" id="KHL01035.1"/>
    </source>
</evidence>
<accession>A0A0B2ABS5</accession>
<dbReference type="STRING" id="1338436.LK10_17925"/>
<evidence type="ECO:0000256" key="1">
    <source>
        <dbReference type="SAM" id="Phobius"/>
    </source>
</evidence>
<dbReference type="RefSeq" id="WP_043126671.1">
    <property type="nucleotide sequence ID" value="NZ_JTDL01000145.1"/>
</dbReference>
<dbReference type="Pfam" id="PF12730">
    <property type="entry name" value="ABC2_membrane_4"/>
    <property type="match status" value="1"/>
</dbReference>
<feature type="transmembrane region" description="Helical" evidence="1">
    <location>
        <begin position="107"/>
        <end position="131"/>
    </location>
</feature>
<feature type="transmembrane region" description="Helical" evidence="1">
    <location>
        <begin position="172"/>
        <end position="191"/>
    </location>
</feature>
<dbReference type="Proteomes" id="UP000030982">
    <property type="component" value="Unassembled WGS sequence"/>
</dbReference>
<feature type="transmembrane region" description="Helical" evidence="1">
    <location>
        <begin position="224"/>
        <end position="242"/>
    </location>
</feature>
<gene>
    <name evidence="2" type="ORF">LK10_17925</name>
</gene>
<comment type="caution">
    <text evidence="2">The sequence shown here is derived from an EMBL/GenBank/DDBJ whole genome shotgun (WGS) entry which is preliminary data.</text>
</comment>